<gene>
    <name evidence="7" type="ORF">OKA05_23635</name>
</gene>
<keyword evidence="8" id="KW-1185">Reference proteome</keyword>
<feature type="transmembrane region" description="Helical" evidence="6">
    <location>
        <begin position="254"/>
        <end position="277"/>
    </location>
</feature>
<dbReference type="Proteomes" id="UP001320876">
    <property type="component" value="Unassembled WGS sequence"/>
</dbReference>
<feature type="transmembrane region" description="Helical" evidence="6">
    <location>
        <begin position="364"/>
        <end position="392"/>
    </location>
</feature>
<evidence type="ECO:0000256" key="4">
    <source>
        <dbReference type="ARBA" id="ARBA00022989"/>
    </source>
</evidence>
<dbReference type="PANTHER" id="PTHR11958">
    <property type="entry name" value="SODIUM/DICARBOXYLATE SYMPORTER-RELATED"/>
    <property type="match status" value="1"/>
</dbReference>
<accession>A0ABT3GQ18</accession>
<comment type="caution">
    <text evidence="7">The sequence shown here is derived from an EMBL/GenBank/DDBJ whole genome shotgun (WGS) entry which is preliminary data.</text>
</comment>
<dbReference type="RefSeq" id="WP_264489678.1">
    <property type="nucleotide sequence ID" value="NZ_JAPDDT010000015.1"/>
</dbReference>
<dbReference type="PRINTS" id="PR00173">
    <property type="entry name" value="EDTRNSPORT"/>
</dbReference>
<feature type="transmembrane region" description="Helical" evidence="6">
    <location>
        <begin position="91"/>
        <end position="111"/>
    </location>
</feature>
<dbReference type="InterPro" id="IPR036458">
    <property type="entry name" value="Na:dicarbo_symporter_sf"/>
</dbReference>
<evidence type="ECO:0000256" key="3">
    <source>
        <dbReference type="ARBA" id="ARBA00022692"/>
    </source>
</evidence>
<dbReference type="SUPFAM" id="SSF118215">
    <property type="entry name" value="Proton glutamate symport protein"/>
    <property type="match status" value="1"/>
</dbReference>
<evidence type="ECO:0000256" key="2">
    <source>
        <dbReference type="ARBA" id="ARBA00022448"/>
    </source>
</evidence>
<evidence type="ECO:0000256" key="6">
    <source>
        <dbReference type="SAM" id="Phobius"/>
    </source>
</evidence>
<keyword evidence="5 6" id="KW-0472">Membrane</keyword>
<dbReference type="InterPro" id="IPR001991">
    <property type="entry name" value="Na-dicarboxylate_symporter"/>
</dbReference>
<dbReference type="Pfam" id="PF00375">
    <property type="entry name" value="SDF"/>
    <property type="match status" value="1"/>
</dbReference>
<evidence type="ECO:0000256" key="1">
    <source>
        <dbReference type="ARBA" id="ARBA00004141"/>
    </source>
</evidence>
<organism evidence="7 8">
    <name type="scientific">Luteolibacter arcticus</name>
    <dbReference type="NCBI Taxonomy" id="1581411"/>
    <lineage>
        <taxon>Bacteria</taxon>
        <taxon>Pseudomonadati</taxon>
        <taxon>Verrucomicrobiota</taxon>
        <taxon>Verrucomicrobiia</taxon>
        <taxon>Verrucomicrobiales</taxon>
        <taxon>Verrucomicrobiaceae</taxon>
        <taxon>Luteolibacter</taxon>
    </lineage>
</organism>
<evidence type="ECO:0000256" key="5">
    <source>
        <dbReference type="ARBA" id="ARBA00023136"/>
    </source>
</evidence>
<feature type="transmembrane region" description="Helical" evidence="6">
    <location>
        <begin position="171"/>
        <end position="195"/>
    </location>
</feature>
<evidence type="ECO:0000313" key="7">
    <source>
        <dbReference type="EMBL" id="MCW1925571.1"/>
    </source>
</evidence>
<evidence type="ECO:0000313" key="8">
    <source>
        <dbReference type="Proteomes" id="UP001320876"/>
    </source>
</evidence>
<dbReference type="PANTHER" id="PTHR11958:SF63">
    <property type="entry name" value="AMINO ACID TRANSPORTER"/>
    <property type="match status" value="1"/>
</dbReference>
<keyword evidence="3 6" id="KW-0812">Transmembrane</keyword>
<feature type="transmembrane region" description="Helical" evidence="6">
    <location>
        <begin position="60"/>
        <end position="79"/>
    </location>
</feature>
<sequence>MKKRRLALHWQILAALLLATLTAAAFRGLFGEKSDATFVTAAIEGCKLVGDLFLRALKMIIIPLIVTSVVGGIAGLKDAQGFGRLGLKTIGFYMTTGLLAILLGLFLVSTIQPGLTDGQPNQSIREAFEQGTGTSEDDMKKVEAASGNVPEGKGIWVSISGIFRSMLPENIFAAAASNESVLGVLIFSMLFAVAVTRLPEEQGKSLREFFIAASEAVGTIVHWIMAFAPIGVYALILPVVYSTGFGLFANLGKYVVTVIFALGLHLCVTMPLVLMLVARVSPRRHFAAVKQALIMAFSTASSSATLPLTMECVRDRCGVSPRVTSFTLPIGTSINTDGTALYECVAVMFVAQVMGVQMGPGEMFFVVVAALLTSVGIAGVPHASLVAILLILKNSGIAGAEAAVGVLLAVDRFLDMSRTAVNVFGDTCVAVLVARSEGEATLVK</sequence>
<dbReference type="Gene3D" id="1.10.3860.10">
    <property type="entry name" value="Sodium:dicarboxylate symporter"/>
    <property type="match status" value="1"/>
</dbReference>
<keyword evidence="2" id="KW-0813">Transport</keyword>
<feature type="transmembrane region" description="Helical" evidence="6">
    <location>
        <begin position="216"/>
        <end position="242"/>
    </location>
</feature>
<name>A0ABT3GQ18_9BACT</name>
<keyword evidence="4 6" id="KW-1133">Transmembrane helix</keyword>
<dbReference type="InterPro" id="IPR050746">
    <property type="entry name" value="DAACS"/>
</dbReference>
<protein>
    <submittedName>
        <fullName evidence="7">Dicarboxylate/amino acid:cation symporter</fullName>
    </submittedName>
</protein>
<dbReference type="EMBL" id="JAPDDT010000015">
    <property type="protein sequence ID" value="MCW1925571.1"/>
    <property type="molecule type" value="Genomic_DNA"/>
</dbReference>
<comment type="subcellular location">
    <subcellularLocation>
        <location evidence="1">Membrane</location>
        <topology evidence="1">Multi-pass membrane protein</topology>
    </subcellularLocation>
</comment>
<proteinExistence type="predicted"/>
<reference evidence="7 8" key="1">
    <citation type="submission" date="2022-10" db="EMBL/GenBank/DDBJ databases">
        <title>Luteolibacter arcticus strain CCTCC AB 2014275, whole genome shotgun sequencing project.</title>
        <authorList>
            <person name="Zhao G."/>
            <person name="Shen L."/>
        </authorList>
    </citation>
    <scope>NUCLEOTIDE SEQUENCE [LARGE SCALE GENOMIC DNA]</scope>
    <source>
        <strain evidence="7 8">CCTCC AB 2014275</strain>
    </source>
</reference>